<dbReference type="WBParaSite" id="nRc.2.0.1.t44234-RA">
    <property type="protein sequence ID" value="nRc.2.0.1.t44234-RA"/>
    <property type="gene ID" value="nRc.2.0.1.g44234"/>
</dbReference>
<dbReference type="Proteomes" id="UP000887565">
    <property type="component" value="Unplaced"/>
</dbReference>
<protein>
    <submittedName>
        <fullName evidence="2">Uncharacterized protein</fullName>
    </submittedName>
</protein>
<proteinExistence type="predicted"/>
<accession>A0A915L395</accession>
<name>A0A915L395_ROMCU</name>
<evidence type="ECO:0000313" key="1">
    <source>
        <dbReference type="Proteomes" id="UP000887565"/>
    </source>
</evidence>
<keyword evidence="1" id="KW-1185">Reference proteome</keyword>
<evidence type="ECO:0000313" key="2">
    <source>
        <dbReference type="WBParaSite" id="nRc.2.0.1.t44234-RA"/>
    </source>
</evidence>
<organism evidence="1 2">
    <name type="scientific">Romanomermis culicivorax</name>
    <name type="common">Nematode worm</name>
    <dbReference type="NCBI Taxonomy" id="13658"/>
    <lineage>
        <taxon>Eukaryota</taxon>
        <taxon>Metazoa</taxon>
        <taxon>Ecdysozoa</taxon>
        <taxon>Nematoda</taxon>
        <taxon>Enoplea</taxon>
        <taxon>Dorylaimia</taxon>
        <taxon>Mermithida</taxon>
        <taxon>Mermithoidea</taxon>
        <taxon>Mermithidae</taxon>
        <taxon>Romanomermis</taxon>
    </lineage>
</organism>
<dbReference type="AlphaFoldDB" id="A0A915L395"/>
<reference evidence="2" key="1">
    <citation type="submission" date="2022-11" db="UniProtKB">
        <authorList>
            <consortium name="WormBaseParasite"/>
        </authorList>
    </citation>
    <scope>IDENTIFICATION</scope>
</reference>
<sequence>MDIANGGQSTQYADRGEFVYDLANQRYHFSSTNMKAAYAILIPKSDLPEDMPQCRGADSQQEFLNCKDLGLIDKYYKRRLIPDYYNRPLIGQQTYRRKKQMETASYFDI</sequence>